<dbReference type="Proteomes" id="UP000664654">
    <property type="component" value="Unassembled WGS sequence"/>
</dbReference>
<dbReference type="EMBL" id="JAFKCV010000005">
    <property type="protein sequence ID" value="MBN7825698.1"/>
    <property type="molecule type" value="Genomic_DNA"/>
</dbReference>
<dbReference type="PANTHER" id="PTHR45138:SF9">
    <property type="entry name" value="DIGUANYLATE CYCLASE DGCM-RELATED"/>
    <property type="match status" value="1"/>
</dbReference>
<dbReference type="InterPro" id="IPR050469">
    <property type="entry name" value="Diguanylate_Cyclase"/>
</dbReference>
<dbReference type="AlphaFoldDB" id="A0A939DND3"/>
<dbReference type="InterPro" id="IPR029787">
    <property type="entry name" value="Nucleotide_cyclase"/>
</dbReference>
<dbReference type="CDD" id="cd01949">
    <property type="entry name" value="GGDEF"/>
    <property type="match status" value="1"/>
</dbReference>
<feature type="domain" description="GGDEF" evidence="5">
    <location>
        <begin position="339"/>
        <end position="471"/>
    </location>
</feature>
<dbReference type="PANTHER" id="PTHR45138">
    <property type="entry name" value="REGULATORY COMPONENTS OF SENSORY TRANSDUCTION SYSTEM"/>
    <property type="match status" value="1"/>
</dbReference>
<protein>
    <recommendedName>
        <fullName evidence="2">diguanylate cyclase</fullName>
        <ecNumber evidence="2">2.7.7.65</ecNumber>
    </recommendedName>
</protein>
<evidence type="ECO:0000256" key="1">
    <source>
        <dbReference type="ARBA" id="ARBA00001946"/>
    </source>
</evidence>
<evidence type="ECO:0000256" key="2">
    <source>
        <dbReference type="ARBA" id="ARBA00012528"/>
    </source>
</evidence>
<comment type="cofactor">
    <cofactor evidence="1">
        <name>Mg(2+)</name>
        <dbReference type="ChEBI" id="CHEBI:18420"/>
    </cofactor>
</comment>
<name>A0A939DND3_9ALTE</name>
<comment type="catalytic activity">
    <reaction evidence="3">
        <text>2 GTP = 3',3'-c-di-GMP + 2 diphosphate</text>
        <dbReference type="Rhea" id="RHEA:24898"/>
        <dbReference type="ChEBI" id="CHEBI:33019"/>
        <dbReference type="ChEBI" id="CHEBI:37565"/>
        <dbReference type="ChEBI" id="CHEBI:58805"/>
        <dbReference type="EC" id="2.7.7.65"/>
    </reaction>
</comment>
<dbReference type="Gene3D" id="3.30.70.270">
    <property type="match status" value="1"/>
</dbReference>
<feature type="transmembrane region" description="Helical" evidence="4">
    <location>
        <begin position="280"/>
        <end position="298"/>
    </location>
</feature>
<keyword evidence="4" id="KW-1133">Transmembrane helix</keyword>
<organism evidence="6 7">
    <name type="scientific">Bowmanella dokdonensis</name>
    <dbReference type="NCBI Taxonomy" id="751969"/>
    <lineage>
        <taxon>Bacteria</taxon>
        <taxon>Pseudomonadati</taxon>
        <taxon>Pseudomonadota</taxon>
        <taxon>Gammaproteobacteria</taxon>
        <taxon>Alteromonadales</taxon>
        <taxon>Alteromonadaceae</taxon>
        <taxon>Bowmanella</taxon>
    </lineage>
</organism>
<dbReference type="Pfam" id="PF00990">
    <property type="entry name" value="GGDEF"/>
    <property type="match status" value="1"/>
</dbReference>
<dbReference type="InterPro" id="IPR043128">
    <property type="entry name" value="Rev_trsase/Diguanyl_cyclase"/>
</dbReference>
<sequence>MTRIKSLRQTMLVGFLLVAGIISLVAYYAISNMVGEQSRLQQQAMSPVFALIDQELMKPMYVGMALAKAGVFKPYLEQSEPDKTALLAYLQELQKEFGFGFFVASEKSGFHMESDGTDRPLLENSTEWYFELREKKMDFRAALGKTNDVHLFMDFRQLNEQGEFLGFVGVSKSLRDFLEVFSVYKQKHGYDFLFVNTNNEILLTSDPRVAPTGSAVTSLADLDWYPEWQQVSRQINSQSNLITRDGRDLLITEMPVNALNWRLFLISPLEARKQAITQTFIGNLVLMIASFLLLYFLVSRVSGHFQSTVSRRVNTDPLTGLSNRLHVEDRFQALLEARTPMSLILADIDHFKSVNDQYGHNVGDKVIRKVADLLVEGVRKVDTVGRWGGEEFIILLPDESLDSAVQVAERIRESIAAYDFRSDDWQLNISISLGVTRASQYESLADLIHAADKALYRAKNEGRNRVVASTE</sequence>
<proteinExistence type="predicted"/>
<comment type="caution">
    <text evidence="6">The sequence shown here is derived from an EMBL/GenBank/DDBJ whole genome shotgun (WGS) entry which is preliminary data.</text>
</comment>
<dbReference type="PROSITE" id="PS50887">
    <property type="entry name" value="GGDEF"/>
    <property type="match status" value="1"/>
</dbReference>
<keyword evidence="4" id="KW-0812">Transmembrane</keyword>
<keyword evidence="7" id="KW-1185">Reference proteome</keyword>
<keyword evidence="4" id="KW-0472">Membrane</keyword>
<dbReference type="FunFam" id="3.30.70.270:FF:000001">
    <property type="entry name" value="Diguanylate cyclase domain protein"/>
    <property type="match status" value="1"/>
</dbReference>
<feature type="transmembrane region" description="Helical" evidence="4">
    <location>
        <begin position="12"/>
        <end position="30"/>
    </location>
</feature>
<dbReference type="InterPro" id="IPR000160">
    <property type="entry name" value="GGDEF_dom"/>
</dbReference>
<evidence type="ECO:0000259" key="5">
    <source>
        <dbReference type="PROSITE" id="PS50887"/>
    </source>
</evidence>
<evidence type="ECO:0000313" key="6">
    <source>
        <dbReference type="EMBL" id="MBN7825698.1"/>
    </source>
</evidence>
<dbReference type="SMART" id="SM00267">
    <property type="entry name" value="GGDEF"/>
    <property type="match status" value="1"/>
</dbReference>
<dbReference type="GO" id="GO:0052621">
    <property type="term" value="F:diguanylate cyclase activity"/>
    <property type="evidence" value="ECO:0007669"/>
    <property type="project" value="UniProtKB-EC"/>
</dbReference>
<evidence type="ECO:0000256" key="3">
    <source>
        <dbReference type="ARBA" id="ARBA00034247"/>
    </source>
</evidence>
<evidence type="ECO:0000256" key="4">
    <source>
        <dbReference type="SAM" id="Phobius"/>
    </source>
</evidence>
<accession>A0A939DND3</accession>
<reference evidence="6" key="1">
    <citation type="submission" date="2021-03" db="EMBL/GenBank/DDBJ databases">
        <title>novel species isolated from a fishpond in China.</title>
        <authorList>
            <person name="Lu H."/>
            <person name="Cai Z."/>
        </authorList>
    </citation>
    <scope>NUCLEOTIDE SEQUENCE</scope>
    <source>
        <strain evidence="6">JCM 30855</strain>
    </source>
</reference>
<dbReference type="NCBIfam" id="TIGR00254">
    <property type="entry name" value="GGDEF"/>
    <property type="match status" value="1"/>
</dbReference>
<dbReference type="SUPFAM" id="SSF55073">
    <property type="entry name" value="Nucleotide cyclase"/>
    <property type="match status" value="1"/>
</dbReference>
<dbReference type="EC" id="2.7.7.65" evidence="2"/>
<gene>
    <name evidence="6" type="ORF">J0A66_10730</name>
</gene>
<dbReference type="RefSeq" id="WP_206573815.1">
    <property type="nucleotide sequence ID" value="NZ_JAFKCV010000005.1"/>
</dbReference>
<evidence type="ECO:0000313" key="7">
    <source>
        <dbReference type="Proteomes" id="UP000664654"/>
    </source>
</evidence>